<keyword evidence="2" id="KW-0732">Signal</keyword>
<feature type="region of interest" description="Disordered" evidence="1">
    <location>
        <begin position="307"/>
        <end position="358"/>
    </location>
</feature>
<evidence type="ECO:0000256" key="1">
    <source>
        <dbReference type="SAM" id="MobiDB-lite"/>
    </source>
</evidence>
<dbReference type="RefSeq" id="WP_145059605.1">
    <property type="nucleotide sequence ID" value="NZ_CP036263.1"/>
</dbReference>
<evidence type="ECO:0000313" key="4">
    <source>
        <dbReference type="Proteomes" id="UP000319852"/>
    </source>
</evidence>
<feature type="signal peptide" evidence="2">
    <location>
        <begin position="1"/>
        <end position="30"/>
    </location>
</feature>
<dbReference type="Proteomes" id="UP000319852">
    <property type="component" value="Chromosome"/>
</dbReference>
<dbReference type="AlphaFoldDB" id="A0A517MU89"/>
<proteinExistence type="predicted"/>
<dbReference type="EMBL" id="CP036263">
    <property type="protein sequence ID" value="QDS98446.1"/>
    <property type="molecule type" value="Genomic_DNA"/>
</dbReference>
<dbReference type="OrthoDB" id="251278at2"/>
<feature type="compositionally biased region" description="Polar residues" evidence="1">
    <location>
        <begin position="315"/>
        <end position="339"/>
    </location>
</feature>
<reference evidence="3 4" key="1">
    <citation type="submission" date="2019-02" db="EMBL/GenBank/DDBJ databases">
        <title>Deep-cultivation of Planctomycetes and their phenomic and genomic characterization uncovers novel biology.</title>
        <authorList>
            <person name="Wiegand S."/>
            <person name="Jogler M."/>
            <person name="Boedeker C."/>
            <person name="Pinto D."/>
            <person name="Vollmers J."/>
            <person name="Rivas-Marin E."/>
            <person name="Kohn T."/>
            <person name="Peeters S.H."/>
            <person name="Heuer A."/>
            <person name="Rast P."/>
            <person name="Oberbeckmann S."/>
            <person name="Bunk B."/>
            <person name="Jeske O."/>
            <person name="Meyerdierks A."/>
            <person name="Storesund J.E."/>
            <person name="Kallscheuer N."/>
            <person name="Luecker S."/>
            <person name="Lage O.M."/>
            <person name="Pohl T."/>
            <person name="Merkel B.J."/>
            <person name="Hornburger P."/>
            <person name="Mueller R.-W."/>
            <person name="Bruemmer F."/>
            <person name="Labrenz M."/>
            <person name="Spormann A.M."/>
            <person name="Op den Camp H."/>
            <person name="Overmann J."/>
            <person name="Amann R."/>
            <person name="Jetten M.S.M."/>
            <person name="Mascher T."/>
            <person name="Medema M.H."/>
            <person name="Devos D.P."/>
            <person name="Kaster A.-K."/>
            <person name="Ovreas L."/>
            <person name="Rohde M."/>
            <person name="Galperin M.Y."/>
            <person name="Jogler C."/>
        </authorList>
    </citation>
    <scope>NUCLEOTIDE SEQUENCE [LARGE SCALE GENOMIC DNA]</scope>
    <source>
        <strain evidence="3 4">HG15A2</strain>
    </source>
</reference>
<organism evidence="3 4">
    <name type="scientific">Adhaeretor mobilis</name>
    <dbReference type="NCBI Taxonomy" id="1930276"/>
    <lineage>
        <taxon>Bacteria</taxon>
        <taxon>Pseudomonadati</taxon>
        <taxon>Planctomycetota</taxon>
        <taxon>Planctomycetia</taxon>
        <taxon>Pirellulales</taxon>
        <taxon>Lacipirellulaceae</taxon>
        <taxon>Adhaeretor</taxon>
    </lineage>
</organism>
<gene>
    <name evidence="3" type="ORF">HG15A2_17250</name>
</gene>
<evidence type="ECO:0000313" key="3">
    <source>
        <dbReference type="EMBL" id="QDS98446.1"/>
    </source>
</evidence>
<keyword evidence="4" id="KW-1185">Reference proteome</keyword>
<dbReference type="PROSITE" id="PS51257">
    <property type="entry name" value="PROKAR_LIPOPROTEIN"/>
    <property type="match status" value="1"/>
</dbReference>
<feature type="region of interest" description="Disordered" evidence="1">
    <location>
        <begin position="272"/>
        <end position="291"/>
    </location>
</feature>
<dbReference type="KEGG" id="amob:HG15A2_17250"/>
<name>A0A517MU89_9BACT</name>
<evidence type="ECO:0000256" key="2">
    <source>
        <dbReference type="SAM" id="SignalP"/>
    </source>
</evidence>
<feature type="region of interest" description="Disordered" evidence="1">
    <location>
        <begin position="214"/>
        <end position="234"/>
    </location>
</feature>
<protein>
    <recommendedName>
        <fullName evidence="5">Secreted protein</fullName>
    </recommendedName>
</protein>
<accession>A0A517MU89</accession>
<feature type="chain" id="PRO_5022140626" description="Secreted protein" evidence="2">
    <location>
        <begin position="31"/>
        <end position="358"/>
    </location>
</feature>
<sequence precursor="true">MLPSKSECSARLPCLLLLLAVGLTACPLMGATEPTLFADKPAVAAGIEGLLVLNNGSVLSGKVQRSGQWYRISQADHSLMEVRAERVDSFYRTLAEAYQARCPQELQTTPRKHLAGADWCLRQGLLAEAAEQLQAARRLDSQHRELRRLEGLLELKKSSETKPVKRVAKEPRSAPIALATHQEVAKVTATEEFSLESRREFVRSIQPMLVQGCSTSGCHSSTGTPSQGFQLDRSALNGTGDARLIQQNFASVVAQLDRQDLEKSPLLQLASNAHGASKHAQPGLEKPSKPMTRHQLELLHDWSQSVVGSDSSVQADTAENGTTNNNVTASEQEPQSQQTVRDEFDPAIFNRRHAADSR</sequence>
<evidence type="ECO:0008006" key="5">
    <source>
        <dbReference type="Google" id="ProtNLM"/>
    </source>
</evidence>
<feature type="compositionally biased region" description="Low complexity" evidence="1">
    <location>
        <begin position="214"/>
        <end position="226"/>
    </location>
</feature>